<reference evidence="7 8" key="1">
    <citation type="submission" date="2023-07" db="EMBL/GenBank/DDBJ databases">
        <title>Bacillus lucianemedeirus sp. nov, a new species isolated from an immunobiological production facility.</title>
        <authorList>
            <person name="Costa L.V."/>
            <person name="Miranda R.V.S.L."/>
            <person name="Brandao M.L.L."/>
            <person name="Reis C.M.F."/>
            <person name="Frazao A.M."/>
            <person name="Cruz F.V."/>
            <person name="Baio P.V.P."/>
            <person name="Veras J.F.C."/>
            <person name="Ramos J.N."/>
            <person name="Vieira V."/>
        </authorList>
    </citation>
    <scope>NUCLEOTIDE SEQUENCE [LARGE SCALE GENOMIC DNA]</scope>
    <source>
        <strain evidence="7 8">B190/17</strain>
    </source>
</reference>
<name>A0ABW8IBP2_9BACI</name>
<evidence type="ECO:0000256" key="4">
    <source>
        <dbReference type="ARBA" id="ARBA00022825"/>
    </source>
</evidence>
<dbReference type="PRINTS" id="PR00834">
    <property type="entry name" value="PROTEASES2C"/>
</dbReference>
<dbReference type="CDD" id="cd06781">
    <property type="entry name" value="cpPDZ_BsHtra-like"/>
    <property type="match status" value="1"/>
</dbReference>
<evidence type="ECO:0000259" key="6">
    <source>
        <dbReference type="SMART" id="SM00228"/>
    </source>
</evidence>
<dbReference type="InterPro" id="IPR043504">
    <property type="entry name" value="Peptidase_S1_PA_chymotrypsin"/>
</dbReference>
<dbReference type="InterPro" id="IPR009003">
    <property type="entry name" value="Peptidase_S1_PA"/>
</dbReference>
<organism evidence="7 8">
    <name type="scientific">Bacillus lumedeiriae</name>
    <dbReference type="NCBI Taxonomy" id="3058829"/>
    <lineage>
        <taxon>Bacteria</taxon>
        <taxon>Bacillati</taxon>
        <taxon>Bacillota</taxon>
        <taxon>Bacilli</taxon>
        <taxon>Bacillales</taxon>
        <taxon>Bacillaceae</taxon>
        <taxon>Bacillus</taxon>
    </lineage>
</organism>
<dbReference type="InterPro" id="IPR051201">
    <property type="entry name" value="Chloro_Bact_Ser_Proteases"/>
</dbReference>
<feature type="domain" description="PDZ" evidence="6">
    <location>
        <begin position="300"/>
        <end position="389"/>
    </location>
</feature>
<keyword evidence="4" id="KW-0720">Serine protease</keyword>
<evidence type="ECO:0000256" key="5">
    <source>
        <dbReference type="SAM" id="Phobius"/>
    </source>
</evidence>
<comment type="similarity">
    <text evidence="1">Belongs to the peptidase S1C family.</text>
</comment>
<keyword evidence="5" id="KW-0812">Transmembrane</keyword>
<dbReference type="RefSeq" id="WP_404318128.1">
    <property type="nucleotide sequence ID" value="NZ_JAUIYO010000012.1"/>
</dbReference>
<dbReference type="Gene3D" id="2.30.42.10">
    <property type="match status" value="1"/>
</dbReference>
<dbReference type="SUPFAM" id="SSF50156">
    <property type="entry name" value="PDZ domain-like"/>
    <property type="match status" value="1"/>
</dbReference>
<sequence length="404" mass="43513">MGFYDDDGRVDRNRRGPSKSGYFLASLAGLILGALLVIAVLPKLVDYNLLPGEAGNEQVQIERNNEQPRGQSVSLNVTTDVTKAVDKAQDTVVGITNIQSGNFWEGESAQPAGTGSGVIYKKAGNKAYIVTNNHVIEGAQQLEVTLADGTKLPAKLRGTDIWSDLAVIEVDGKNIKKVAEFGDSDALKIGEPVIAIGNPLGLEFSGSVTQGVISGLERTIPVDINGDNILDWQAEVLQTDAAINPGNSGGALVNIAGQVIGINSMKIAQNAVEGIGLSIPINFAKPIIDSLESKGEMIRPAMGVQLRNVSEVPAYHQQETLKLPRNITEGAMIEQVLPNTPASKAGLQELDVIVKMDHQEVRDVLELRKYMYNEKKVGDRVEVTFYRNGKQHTVTMTLTSEETF</sequence>
<dbReference type="InterPro" id="IPR001478">
    <property type="entry name" value="PDZ"/>
</dbReference>
<dbReference type="SUPFAM" id="SSF50494">
    <property type="entry name" value="Trypsin-like serine proteases"/>
    <property type="match status" value="1"/>
</dbReference>
<keyword evidence="3" id="KW-0378">Hydrolase</keyword>
<keyword evidence="5" id="KW-0472">Membrane</keyword>
<evidence type="ECO:0000256" key="2">
    <source>
        <dbReference type="ARBA" id="ARBA00022670"/>
    </source>
</evidence>
<dbReference type="InterPro" id="IPR001940">
    <property type="entry name" value="Peptidase_S1C"/>
</dbReference>
<evidence type="ECO:0000256" key="1">
    <source>
        <dbReference type="ARBA" id="ARBA00010541"/>
    </source>
</evidence>
<gene>
    <name evidence="7" type="ORF">QYG89_13080</name>
</gene>
<dbReference type="Pfam" id="PF13180">
    <property type="entry name" value="PDZ_2"/>
    <property type="match status" value="1"/>
</dbReference>
<comment type="caution">
    <text evidence="7">The sequence shown here is derived from an EMBL/GenBank/DDBJ whole genome shotgun (WGS) entry which is preliminary data.</text>
</comment>
<dbReference type="Gene3D" id="2.40.10.10">
    <property type="entry name" value="Trypsin-like serine proteases"/>
    <property type="match status" value="2"/>
</dbReference>
<dbReference type="InterPro" id="IPR036034">
    <property type="entry name" value="PDZ_sf"/>
</dbReference>
<keyword evidence="2" id="KW-0645">Protease</keyword>
<keyword evidence="5" id="KW-1133">Transmembrane helix</keyword>
<dbReference type="SMART" id="SM00228">
    <property type="entry name" value="PDZ"/>
    <property type="match status" value="1"/>
</dbReference>
<evidence type="ECO:0000313" key="7">
    <source>
        <dbReference type="EMBL" id="MFK2826583.1"/>
    </source>
</evidence>
<dbReference type="PANTHER" id="PTHR43343:SF3">
    <property type="entry name" value="PROTEASE DO-LIKE 8, CHLOROPLASTIC"/>
    <property type="match status" value="1"/>
</dbReference>
<dbReference type="Proteomes" id="UP001619911">
    <property type="component" value="Unassembled WGS sequence"/>
</dbReference>
<keyword evidence="8" id="KW-1185">Reference proteome</keyword>
<feature type="transmembrane region" description="Helical" evidence="5">
    <location>
        <begin position="21"/>
        <end position="41"/>
    </location>
</feature>
<evidence type="ECO:0000256" key="3">
    <source>
        <dbReference type="ARBA" id="ARBA00022801"/>
    </source>
</evidence>
<evidence type="ECO:0000313" key="8">
    <source>
        <dbReference type="Proteomes" id="UP001619911"/>
    </source>
</evidence>
<dbReference type="Pfam" id="PF13365">
    <property type="entry name" value="Trypsin_2"/>
    <property type="match status" value="1"/>
</dbReference>
<proteinExistence type="inferred from homology"/>
<dbReference type="EMBL" id="JAUIYO010000012">
    <property type="protein sequence ID" value="MFK2826583.1"/>
    <property type="molecule type" value="Genomic_DNA"/>
</dbReference>
<accession>A0ABW8IBP2</accession>
<protein>
    <submittedName>
        <fullName evidence="7">Trypsin-like peptidase domain-containing protein</fullName>
    </submittedName>
</protein>
<dbReference type="PANTHER" id="PTHR43343">
    <property type="entry name" value="PEPTIDASE S12"/>
    <property type="match status" value="1"/>
</dbReference>